<dbReference type="OrthoDB" id="153872at2759"/>
<feature type="region of interest" description="Disordered" evidence="2">
    <location>
        <begin position="224"/>
        <end position="291"/>
    </location>
</feature>
<dbReference type="GO" id="GO:0071004">
    <property type="term" value="C:U2-type prespliceosome"/>
    <property type="evidence" value="ECO:0000318"/>
    <property type="project" value="GO_Central"/>
</dbReference>
<dbReference type="InterPro" id="IPR004882">
    <property type="entry name" value="Luc7-rel"/>
</dbReference>
<evidence type="ECO:0000313" key="4">
    <source>
        <dbReference type="Proteomes" id="UP000007241"/>
    </source>
</evidence>
<dbReference type="Proteomes" id="UP000007241">
    <property type="component" value="Unassembled WGS sequence"/>
</dbReference>
<organism evidence="3 4">
    <name type="scientific">Batrachochytrium dendrobatidis (strain JAM81 / FGSC 10211)</name>
    <name type="common">Frog chytrid fungus</name>
    <dbReference type="NCBI Taxonomy" id="684364"/>
    <lineage>
        <taxon>Eukaryota</taxon>
        <taxon>Fungi</taxon>
        <taxon>Fungi incertae sedis</taxon>
        <taxon>Chytridiomycota</taxon>
        <taxon>Chytridiomycota incertae sedis</taxon>
        <taxon>Chytridiomycetes</taxon>
        <taxon>Rhizophydiales</taxon>
        <taxon>Rhizophydiales incertae sedis</taxon>
        <taxon>Batrachochytrium</taxon>
    </lineage>
</organism>
<dbReference type="STRING" id="684364.F4P120"/>
<dbReference type="HOGENOM" id="CLU_030397_0_0_1"/>
<dbReference type="InParanoid" id="F4P120"/>
<evidence type="ECO:0000313" key="3">
    <source>
        <dbReference type="EMBL" id="EGF80946.1"/>
    </source>
</evidence>
<reference evidence="3 4" key="1">
    <citation type="submission" date="2009-12" db="EMBL/GenBank/DDBJ databases">
        <title>The draft genome of Batrachochytrium dendrobatidis.</title>
        <authorList>
            <consortium name="US DOE Joint Genome Institute (JGI-PGF)"/>
            <person name="Kuo A."/>
            <person name="Salamov A."/>
            <person name="Schmutz J."/>
            <person name="Lucas S."/>
            <person name="Pitluck S."/>
            <person name="Rosenblum E."/>
            <person name="Stajich J."/>
            <person name="Eisen M."/>
            <person name="Grigoriev I.V."/>
        </authorList>
    </citation>
    <scope>NUCLEOTIDE SEQUENCE [LARGE SCALE GENOMIC DNA]</scope>
    <source>
        <strain evidence="4">JAM81 / FGSC 10211</strain>
    </source>
</reference>
<dbReference type="RefSeq" id="XP_006678758.1">
    <property type="nucleotide sequence ID" value="XM_006678695.1"/>
</dbReference>
<comment type="similarity">
    <text evidence="1">Belongs to the Luc7 family.</text>
</comment>
<proteinExistence type="inferred from homology"/>
<keyword evidence="4" id="KW-1185">Reference proteome</keyword>
<accession>F4P120</accession>
<dbReference type="GO" id="GO:0006376">
    <property type="term" value="P:mRNA splice site recognition"/>
    <property type="evidence" value="ECO:0000318"/>
    <property type="project" value="GO_Central"/>
</dbReference>
<sequence length="291" mass="33593">MDYQRQLLAELMNPLIPSAKKDYRDNDVCKHFLVGFCPNELFLNTKVDLGKCGNLHDERLQKEYQSSSNKNRLGYEDRFYDYLAKLVSDIERTIKRGHTRLESKPTEASPTGVTQDDIREKIIIIEETIKNKTNQLRQLGESGRVKDAYDLYSAVERSMVELDQLRQTDQTHPSYRPDKKMEVCEICGALLANDSTGQRIDAHMTGKQHTGFIRIRETLEEHRKNGGTLRHYGSGNTLSNRDYRDRDRDRDGRRDRDYRGGRRESGSDRKGSSSSIGRGSDSGSYRDGRRY</sequence>
<feature type="compositionally biased region" description="Basic and acidic residues" evidence="2">
    <location>
        <begin position="241"/>
        <end position="271"/>
    </location>
</feature>
<evidence type="ECO:0000256" key="1">
    <source>
        <dbReference type="ARBA" id="ARBA00005655"/>
    </source>
</evidence>
<dbReference type="EMBL" id="GL882883">
    <property type="protein sequence ID" value="EGF80946.1"/>
    <property type="molecule type" value="Genomic_DNA"/>
</dbReference>
<dbReference type="GO" id="GO:0005685">
    <property type="term" value="C:U1 snRNP"/>
    <property type="evidence" value="ECO:0000318"/>
    <property type="project" value="GO_Central"/>
</dbReference>
<dbReference type="GeneID" id="18243078"/>
<dbReference type="Pfam" id="PF03194">
    <property type="entry name" value="LUC7"/>
    <property type="match status" value="1"/>
</dbReference>
<feature type="compositionally biased region" description="Low complexity" evidence="2">
    <location>
        <begin position="272"/>
        <end position="283"/>
    </location>
</feature>
<name>F4P120_BATDJ</name>
<evidence type="ECO:0000256" key="2">
    <source>
        <dbReference type="SAM" id="MobiDB-lite"/>
    </source>
</evidence>
<dbReference type="AlphaFoldDB" id="F4P120"/>
<dbReference type="PANTHER" id="PTHR12375">
    <property type="entry name" value="RNA-BINDING PROTEIN LUC7-RELATED"/>
    <property type="match status" value="1"/>
</dbReference>
<dbReference type="FunCoup" id="F4P120">
    <property type="interactions" value="497"/>
</dbReference>
<dbReference type="GO" id="GO:0003729">
    <property type="term" value="F:mRNA binding"/>
    <property type="evidence" value="ECO:0000318"/>
    <property type="project" value="GO_Central"/>
</dbReference>
<protein>
    <submittedName>
        <fullName evidence="3">Uncharacterized protein</fullName>
    </submittedName>
</protein>
<dbReference type="OMA" id="PCTRIHD"/>
<gene>
    <name evidence="3" type="ORF">BATDEDRAFT_88231</name>
</gene>